<reference evidence="1 2" key="1">
    <citation type="submission" date="2013-07" db="EMBL/GenBank/DDBJ databases">
        <title>Comparative Genomic and Metabolomic Analysis of Twelve Strains of Pseudoalteromonas luteoviolacea.</title>
        <authorList>
            <person name="Vynne N.G."/>
            <person name="Mansson M."/>
            <person name="Gram L."/>
        </authorList>
    </citation>
    <scope>NUCLEOTIDE SEQUENCE [LARGE SCALE GENOMIC DNA]</scope>
    <source>
        <strain evidence="1 2">S4060-1</strain>
    </source>
</reference>
<evidence type="ECO:0000313" key="1">
    <source>
        <dbReference type="EMBL" id="KZN67595.1"/>
    </source>
</evidence>
<dbReference type="AlphaFoldDB" id="A0A167N6W8"/>
<accession>A0A167N6W8</accession>
<sequence>MLFLMICKNIVLNHQKTDYAYVFIEFIYFYFFDKPCNWG</sequence>
<dbReference type="EMBL" id="AUXX01000012">
    <property type="protein sequence ID" value="KZN67595.1"/>
    <property type="molecule type" value="Genomic_DNA"/>
</dbReference>
<protein>
    <submittedName>
        <fullName evidence="1">Uncharacterized protein</fullName>
    </submittedName>
</protein>
<dbReference type="Proteomes" id="UP000076661">
    <property type="component" value="Unassembled WGS sequence"/>
</dbReference>
<organism evidence="1 2">
    <name type="scientific">Pseudoalteromonas luteoviolacea S4060-1</name>
    <dbReference type="NCBI Taxonomy" id="1365257"/>
    <lineage>
        <taxon>Bacteria</taxon>
        <taxon>Pseudomonadati</taxon>
        <taxon>Pseudomonadota</taxon>
        <taxon>Gammaproteobacteria</taxon>
        <taxon>Alteromonadales</taxon>
        <taxon>Pseudoalteromonadaceae</taxon>
        <taxon>Pseudoalteromonas</taxon>
    </lineage>
</organism>
<gene>
    <name evidence="1" type="ORF">N478_02230</name>
</gene>
<proteinExistence type="predicted"/>
<dbReference type="PATRIC" id="fig|1365257.3.peg.2036"/>
<evidence type="ECO:0000313" key="2">
    <source>
        <dbReference type="Proteomes" id="UP000076661"/>
    </source>
</evidence>
<comment type="caution">
    <text evidence="1">The sequence shown here is derived from an EMBL/GenBank/DDBJ whole genome shotgun (WGS) entry which is preliminary data.</text>
</comment>
<name>A0A167N6W8_9GAMM</name>